<comment type="caution">
    <text evidence="3">The sequence shown here is derived from an EMBL/GenBank/DDBJ whole genome shotgun (WGS) entry which is preliminary data.</text>
</comment>
<protein>
    <submittedName>
        <fullName evidence="3">Lipocalin family protein</fullName>
    </submittedName>
</protein>
<evidence type="ECO:0000259" key="2">
    <source>
        <dbReference type="Pfam" id="PF13648"/>
    </source>
</evidence>
<feature type="chain" id="PRO_5047494410" evidence="1">
    <location>
        <begin position="23"/>
        <end position="140"/>
    </location>
</feature>
<reference evidence="3 4" key="1">
    <citation type="submission" date="2023-09" db="EMBL/GenBank/DDBJ databases">
        <authorList>
            <person name="Rey-Velasco X."/>
        </authorList>
    </citation>
    <scope>NUCLEOTIDE SEQUENCE [LARGE SCALE GENOMIC DNA]</scope>
    <source>
        <strain evidence="3 4">F260</strain>
    </source>
</reference>
<evidence type="ECO:0000313" key="4">
    <source>
        <dbReference type="Proteomes" id="UP001245285"/>
    </source>
</evidence>
<dbReference type="EMBL" id="JAVRHO010000001">
    <property type="protein sequence ID" value="MDT0645224.1"/>
    <property type="molecule type" value="Genomic_DNA"/>
</dbReference>
<organism evidence="3 4">
    <name type="scientific">Autumnicola lenta</name>
    <dbReference type="NCBI Taxonomy" id="3075593"/>
    <lineage>
        <taxon>Bacteria</taxon>
        <taxon>Pseudomonadati</taxon>
        <taxon>Bacteroidota</taxon>
        <taxon>Flavobacteriia</taxon>
        <taxon>Flavobacteriales</taxon>
        <taxon>Flavobacteriaceae</taxon>
        <taxon>Autumnicola</taxon>
    </lineage>
</organism>
<dbReference type="RefSeq" id="WP_311493372.1">
    <property type="nucleotide sequence ID" value="NZ_JAVRHO010000001.1"/>
</dbReference>
<dbReference type="PROSITE" id="PS51257">
    <property type="entry name" value="PROKAR_LIPOPROTEIN"/>
    <property type="match status" value="1"/>
</dbReference>
<evidence type="ECO:0000313" key="3">
    <source>
        <dbReference type="EMBL" id="MDT0645224.1"/>
    </source>
</evidence>
<keyword evidence="1" id="KW-0732">Signal</keyword>
<evidence type="ECO:0000256" key="1">
    <source>
        <dbReference type="SAM" id="SignalP"/>
    </source>
</evidence>
<accession>A0ABU3CFX4</accession>
<keyword evidence="4" id="KW-1185">Reference proteome</keyword>
<sequence>MKLFLQLTALAFVLLFSGCESDDEEQLKVLDLTTTNLVGTWKLSETYVSPGGETSWQPVEDGSSYTFTQEGTFTSDNNENCAEGEYTVADDNLTLTYTCEDLEEGQADVWNLAVHSLTEETLILSGIGCIEACLYKYKKI</sequence>
<name>A0ABU3CFX4_9FLAO</name>
<feature type="domain" description="Lipocalin-like" evidence="2">
    <location>
        <begin position="37"/>
        <end position="123"/>
    </location>
</feature>
<dbReference type="Pfam" id="PF13648">
    <property type="entry name" value="Lipocalin_4"/>
    <property type="match status" value="1"/>
</dbReference>
<feature type="signal peptide" evidence="1">
    <location>
        <begin position="1"/>
        <end position="22"/>
    </location>
</feature>
<dbReference type="Proteomes" id="UP001245285">
    <property type="component" value="Unassembled WGS sequence"/>
</dbReference>
<dbReference type="InterPro" id="IPR024311">
    <property type="entry name" value="Lipocalin-like"/>
</dbReference>
<proteinExistence type="predicted"/>
<gene>
    <name evidence="3" type="ORF">RM545_00860</name>
</gene>